<sequence length="119" mass="13050">MKNRPPLPIVAVAIAYFFYLVWQMVTEFMPVTAGRFAVSVALFFFVFRGSRAAGNTLAFLCAVSAVMLLVSTVASIKENVKEAIALTVFAVSLLAFAAYVFFSPKVRAFQRNAVVLQKS</sequence>
<name>A0A1H2ME89_9PSED</name>
<keyword evidence="1" id="KW-0472">Membrane</keyword>
<protein>
    <submittedName>
        <fullName evidence="2">Uncharacterized protein</fullName>
    </submittedName>
</protein>
<dbReference type="RefSeq" id="WP_084378024.1">
    <property type="nucleotide sequence ID" value="NZ_LS483433.1"/>
</dbReference>
<proteinExistence type="predicted"/>
<feature type="transmembrane region" description="Helical" evidence="1">
    <location>
        <begin position="83"/>
        <end position="102"/>
    </location>
</feature>
<dbReference type="OrthoDB" id="10014484at2"/>
<feature type="transmembrane region" description="Helical" evidence="1">
    <location>
        <begin position="31"/>
        <end position="50"/>
    </location>
</feature>
<dbReference type="AlphaFoldDB" id="A0A1H2ME89"/>
<organism evidence="2 3">
    <name type="scientific">Pseudomonas mucidolens</name>
    <dbReference type="NCBI Taxonomy" id="46679"/>
    <lineage>
        <taxon>Bacteria</taxon>
        <taxon>Pseudomonadati</taxon>
        <taxon>Pseudomonadota</taxon>
        <taxon>Gammaproteobacteria</taxon>
        <taxon>Pseudomonadales</taxon>
        <taxon>Pseudomonadaceae</taxon>
        <taxon>Pseudomonas</taxon>
    </lineage>
</organism>
<reference evidence="3" key="1">
    <citation type="submission" date="2016-10" db="EMBL/GenBank/DDBJ databases">
        <authorList>
            <person name="Varghese N."/>
            <person name="Submissions S."/>
        </authorList>
    </citation>
    <scope>NUCLEOTIDE SEQUENCE [LARGE SCALE GENOMIC DNA]</scope>
    <source>
        <strain evidence="3">LMG 2223</strain>
    </source>
</reference>
<gene>
    <name evidence="2" type="ORF">SAMN05216202_1529</name>
</gene>
<evidence type="ECO:0000313" key="2">
    <source>
        <dbReference type="EMBL" id="SDU91394.1"/>
    </source>
</evidence>
<keyword evidence="1" id="KW-1133">Transmembrane helix</keyword>
<evidence type="ECO:0000313" key="3">
    <source>
        <dbReference type="Proteomes" id="UP000198600"/>
    </source>
</evidence>
<dbReference type="Proteomes" id="UP000198600">
    <property type="component" value="Chromosome I"/>
</dbReference>
<keyword evidence="3" id="KW-1185">Reference proteome</keyword>
<accession>A0A1H2ME89</accession>
<dbReference type="EMBL" id="LT629802">
    <property type="protein sequence ID" value="SDU91394.1"/>
    <property type="molecule type" value="Genomic_DNA"/>
</dbReference>
<keyword evidence="1" id="KW-0812">Transmembrane</keyword>
<feature type="transmembrane region" description="Helical" evidence="1">
    <location>
        <begin position="7"/>
        <end position="25"/>
    </location>
</feature>
<evidence type="ECO:0000256" key="1">
    <source>
        <dbReference type="SAM" id="Phobius"/>
    </source>
</evidence>
<feature type="transmembrane region" description="Helical" evidence="1">
    <location>
        <begin position="57"/>
        <end position="77"/>
    </location>
</feature>